<dbReference type="PANTHER" id="PTHR11748:SF103">
    <property type="entry name" value="GLYCOLATE OXIDASE SUBUNIT GLCE"/>
    <property type="match status" value="1"/>
</dbReference>
<gene>
    <name evidence="6" type="ordered locus">Pogu_1857</name>
</gene>
<dbReference type="InterPro" id="IPR004113">
    <property type="entry name" value="FAD-bd_oxidored_4_C"/>
</dbReference>
<dbReference type="EMBL" id="CP003316">
    <property type="protein sequence ID" value="AFA39884.1"/>
    <property type="molecule type" value="Genomic_DNA"/>
</dbReference>
<dbReference type="Pfam" id="PF01565">
    <property type="entry name" value="FAD_binding_4"/>
    <property type="match status" value="1"/>
</dbReference>
<accession>H6QAW1</accession>
<dbReference type="eggNOG" id="arCOG00344">
    <property type="taxonomic scope" value="Archaea"/>
</dbReference>
<keyword evidence="7" id="KW-1185">Reference proteome</keyword>
<proteinExistence type="predicted"/>
<evidence type="ECO:0000313" key="6">
    <source>
        <dbReference type="EMBL" id="AFA39884.1"/>
    </source>
</evidence>
<dbReference type="KEGG" id="pog:Pogu_1857"/>
<dbReference type="InterPro" id="IPR016171">
    <property type="entry name" value="Vanillyl_alc_oxidase_C-sub2"/>
</dbReference>
<dbReference type="GO" id="GO:0071949">
    <property type="term" value="F:FAD binding"/>
    <property type="evidence" value="ECO:0007669"/>
    <property type="project" value="InterPro"/>
</dbReference>
<evidence type="ECO:0000313" key="7">
    <source>
        <dbReference type="Proteomes" id="UP000009062"/>
    </source>
</evidence>
<dbReference type="InterPro" id="IPR006094">
    <property type="entry name" value="Oxid_FAD_bind_N"/>
</dbReference>
<dbReference type="GO" id="GO:0016491">
    <property type="term" value="F:oxidoreductase activity"/>
    <property type="evidence" value="ECO:0007669"/>
    <property type="project" value="UniProtKB-KW"/>
</dbReference>
<reference evidence="6 7" key="1">
    <citation type="journal article" date="2012" name="Stand. Genomic Sci.">
        <title>Complete genome sequence of Pyrobaculum oguniense.</title>
        <authorList>
            <person name="Bernick D.L."/>
            <person name="Karplus K."/>
            <person name="Lui L.M."/>
            <person name="Coker J.K."/>
            <person name="Murphy J.N."/>
            <person name="Chan P.P."/>
            <person name="Cozen A.E."/>
            <person name="Lowe T.M."/>
        </authorList>
    </citation>
    <scope>NUCLEOTIDE SEQUENCE [LARGE SCALE GENOMIC DNA]</scope>
    <source>
        <strain evidence="6 7">TE7</strain>
    </source>
</reference>
<protein>
    <submittedName>
        <fullName evidence="6">FAD/FMN-containing dehydrogenase</fullName>
    </submittedName>
</protein>
<comment type="cofactor">
    <cofactor evidence="1">
        <name>FAD</name>
        <dbReference type="ChEBI" id="CHEBI:57692"/>
    </cofactor>
</comment>
<evidence type="ECO:0000256" key="1">
    <source>
        <dbReference type="ARBA" id="ARBA00001974"/>
    </source>
</evidence>
<dbReference type="InterPro" id="IPR016166">
    <property type="entry name" value="FAD-bd_PCMH"/>
</dbReference>
<dbReference type="InterPro" id="IPR016169">
    <property type="entry name" value="FAD-bd_PCMH_sub2"/>
</dbReference>
<dbReference type="Gene3D" id="1.10.45.10">
    <property type="entry name" value="Vanillyl-alcohol Oxidase, Chain A, domain 4"/>
    <property type="match status" value="1"/>
</dbReference>
<organism evidence="6 7">
    <name type="scientific">Pyrobaculum oguniense (strain DSM 13380 / JCM 10595 / TE7)</name>
    <dbReference type="NCBI Taxonomy" id="698757"/>
    <lineage>
        <taxon>Archaea</taxon>
        <taxon>Thermoproteota</taxon>
        <taxon>Thermoprotei</taxon>
        <taxon>Thermoproteales</taxon>
        <taxon>Thermoproteaceae</taxon>
        <taxon>Pyrobaculum</taxon>
    </lineage>
</organism>
<dbReference type="HOGENOM" id="CLU_017779_0_1_2"/>
<sequence length="327" mass="36410">MRPKSVEELVGAVQEANKEGRRLLPICRGSKAYMGPPVEYDEELQLGDMPKVVEVDEDEMVLRTSACVDAVELQEGLRKRGRRLALDPPLFRRSSIGGILSTNFYGPMAYRYMTPRDQLLSVKIVTGRGELMRFGVPVMKDVAGYNIKRLVAGSWGTLAVIVEAYMRIYALPDSVAVSATYRRPLAEVRRLRPTGAVESDGVLYLRFEGVKSEVEHRISAAGRGEIFYGAEAEEKWAEVTGAEDLFDRGEVVKVVSPPASLPEPPPGVRYIRYPLLGVMYLADEPPGGAKAYWLKPQRRWEVENADLMAKIKRVFDPNGVLSPGRLP</sequence>
<dbReference type="AlphaFoldDB" id="H6QAW1"/>
<dbReference type="InterPro" id="IPR036318">
    <property type="entry name" value="FAD-bd_PCMH-like_sf"/>
</dbReference>
<name>H6QAW1_PYROT</name>
<evidence type="ECO:0000256" key="4">
    <source>
        <dbReference type="ARBA" id="ARBA00023002"/>
    </source>
</evidence>
<keyword evidence="2" id="KW-0285">Flavoprotein</keyword>
<dbReference type="Gene3D" id="3.30.465.10">
    <property type="match status" value="1"/>
</dbReference>
<dbReference type="SUPFAM" id="SSF55103">
    <property type="entry name" value="FAD-linked oxidases, C-terminal domain"/>
    <property type="match status" value="1"/>
</dbReference>
<dbReference type="PANTHER" id="PTHR11748">
    <property type="entry name" value="D-LACTATE DEHYDROGENASE"/>
    <property type="match status" value="1"/>
</dbReference>
<keyword evidence="4" id="KW-0560">Oxidoreductase</keyword>
<evidence type="ECO:0000259" key="5">
    <source>
        <dbReference type="PROSITE" id="PS51387"/>
    </source>
</evidence>
<evidence type="ECO:0000256" key="3">
    <source>
        <dbReference type="ARBA" id="ARBA00022827"/>
    </source>
</evidence>
<dbReference type="Proteomes" id="UP000009062">
    <property type="component" value="Chromosome"/>
</dbReference>
<evidence type="ECO:0000256" key="2">
    <source>
        <dbReference type="ARBA" id="ARBA00022630"/>
    </source>
</evidence>
<dbReference type="STRING" id="698757.Pogu_1857"/>
<dbReference type="PROSITE" id="PS51387">
    <property type="entry name" value="FAD_PCMH"/>
    <property type="match status" value="1"/>
</dbReference>
<dbReference type="InterPro" id="IPR016164">
    <property type="entry name" value="FAD-linked_Oxase-like_C"/>
</dbReference>
<dbReference type="SUPFAM" id="SSF56176">
    <property type="entry name" value="FAD-binding/transporter-associated domain-like"/>
    <property type="match status" value="1"/>
</dbReference>
<keyword evidence="3" id="KW-0274">FAD</keyword>
<feature type="domain" description="FAD-binding PCMH-type" evidence="5">
    <location>
        <begin position="1"/>
        <end position="171"/>
    </location>
</feature>
<dbReference type="Pfam" id="PF02913">
    <property type="entry name" value="FAD-oxidase_C"/>
    <property type="match status" value="1"/>
</dbReference>